<name>A0AAN4UUZ7_9RHOB</name>
<evidence type="ECO:0000256" key="13">
    <source>
        <dbReference type="SAM" id="MobiDB-lite"/>
    </source>
</evidence>
<feature type="binding site" evidence="11">
    <location>
        <position position="126"/>
    </location>
    <ligand>
        <name>substrate</name>
    </ligand>
</feature>
<proteinExistence type="inferred from homology"/>
<dbReference type="GO" id="GO:0004318">
    <property type="term" value="F:enoyl-[acyl-carrier-protein] reductase (NADH) activity"/>
    <property type="evidence" value="ECO:0007669"/>
    <property type="project" value="UniProtKB-EC"/>
</dbReference>
<comment type="pathway">
    <text evidence="1">Lipid metabolism; fatty acid biosynthesis.</text>
</comment>
<comment type="similarity">
    <text evidence="2 9">Belongs to the short-chain dehydrogenases/reductases (SDR) family. FabI subfamily.</text>
</comment>
<comment type="caution">
    <text evidence="14">The sequence shown here is derived from an EMBL/GenBank/DDBJ whole genome shotgun (WGS) entry which is preliminary data.</text>
</comment>
<evidence type="ECO:0000256" key="10">
    <source>
        <dbReference type="PIRSR" id="PIRSR000094-1"/>
    </source>
</evidence>
<evidence type="ECO:0000256" key="6">
    <source>
        <dbReference type="ARBA" id="ARBA00023098"/>
    </source>
</evidence>
<dbReference type="PANTHER" id="PTHR43159:SF2">
    <property type="entry name" value="ENOYL-[ACYL-CARRIER-PROTEIN] REDUCTASE [NADH], CHLOROPLASTIC"/>
    <property type="match status" value="1"/>
</dbReference>
<feature type="active site" description="Proton acceptor" evidence="10">
    <location>
        <position position="186"/>
    </location>
</feature>
<protein>
    <recommendedName>
        <fullName evidence="9">Enoyl-[acyl-carrier-protein] reductase [NADH]</fullName>
        <ecNumber evidence="9">1.3.1.9</ecNumber>
    </recommendedName>
</protein>
<evidence type="ECO:0000256" key="9">
    <source>
        <dbReference type="PIRNR" id="PIRNR000094"/>
    </source>
</evidence>
<evidence type="ECO:0000256" key="4">
    <source>
        <dbReference type="ARBA" id="ARBA00022832"/>
    </source>
</evidence>
<reference evidence="14" key="2">
    <citation type="submission" date="2023-06" db="EMBL/GenBank/DDBJ databases">
        <authorList>
            <person name="Sun Q."/>
            <person name="Zhou Y."/>
        </authorList>
    </citation>
    <scope>NUCLEOTIDE SEQUENCE</scope>
    <source>
        <strain evidence="14">CGMCC 1.10859</strain>
    </source>
</reference>
<dbReference type="PIRSF" id="PIRSF000094">
    <property type="entry name" value="Enoyl-ACP_rdct"/>
    <property type="match status" value="1"/>
</dbReference>
<dbReference type="Gene3D" id="3.40.50.720">
    <property type="entry name" value="NAD(P)-binding Rossmann-like Domain"/>
    <property type="match status" value="1"/>
</dbReference>
<keyword evidence="7 9" id="KW-0275">Fatty acid biosynthesis</keyword>
<evidence type="ECO:0000256" key="8">
    <source>
        <dbReference type="ARBA" id="ARBA00048572"/>
    </source>
</evidence>
<dbReference type="PRINTS" id="PR00081">
    <property type="entry name" value="GDHRDH"/>
</dbReference>
<feature type="active site" description="Proton acceptor" evidence="10">
    <location>
        <position position="176"/>
    </location>
</feature>
<evidence type="ECO:0000256" key="7">
    <source>
        <dbReference type="ARBA" id="ARBA00023160"/>
    </source>
</evidence>
<dbReference type="InterPro" id="IPR014358">
    <property type="entry name" value="Enoyl-ACP_Rdtase_NADH"/>
</dbReference>
<dbReference type="Proteomes" id="UP000634647">
    <property type="component" value="Unassembled WGS sequence"/>
</dbReference>
<accession>A0AAN4UUZ7</accession>
<feature type="binding site" evidence="12">
    <location>
        <position position="123"/>
    </location>
    <ligand>
        <name>NAD(+)</name>
        <dbReference type="ChEBI" id="CHEBI:57540"/>
    </ligand>
</feature>
<keyword evidence="6" id="KW-0443">Lipid metabolism</keyword>
<feature type="binding site" evidence="12">
    <location>
        <begin position="95"/>
        <end position="96"/>
    </location>
    <ligand>
        <name>NAD(+)</name>
        <dbReference type="ChEBI" id="CHEBI:57540"/>
    </ligand>
</feature>
<keyword evidence="3 9" id="KW-0444">Lipid biosynthesis</keyword>
<dbReference type="Pfam" id="PF13561">
    <property type="entry name" value="adh_short_C2"/>
    <property type="match status" value="1"/>
</dbReference>
<organism evidence="14 15">
    <name type="scientific">Allgaiera indica</name>
    <dbReference type="NCBI Taxonomy" id="765699"/>
    <lineage>
        <taxon>Bacteria</taxon>
        <taxon>Pseudomonadati</taxon>
        <taxon>Pseudomonadota</taxon>
        <taxon>Alphaproteobacteria</taxon>
        <taxon>Rhodobacterales</taxon>
        <taxon>Paracoccaceae</taxon>
        <taxon>Allgaiera</taxon>
    </lineage>
</organism>
<gene>
    <name evidence="14" type="ORF">GCM10008024_38650</name>
</gene>
<dbReference type="CDD" id="cd05372">
    <property type="entry name" value="ENR_SDR"/>
    <property type="match status" value="1"/>
</dbReference>
<feature type="binding site" evidence="12">
    <location>
        <position position="193"/>
    </location>
    <ligand>
        <name>NAD(+)</name>
        <dbReference type="ChEBI" id="CHEBI:57540"/>
    </ligand>
</feature>
<evidence type="ECO:0000256" key="2">
    <source>
        <dbReference type="ARBA" id="ARBA00009233"/>
    </source>
</evidence>
<keyword evidence="5 9" id="KW-0560">Oxidoreductase</keyword>
<dbReference type="Gene3D" id="1.10.8.400">
    <property type="entry name" value="Enoyl acyl carrier protein reductase"/>
    <property type="match status" value="1"/>
</dbReference>
<keyword evidence="9 12" id="KW-0520">NAD</keyword>
<reference evidence="14" key="1">
    <citation type="journal article" date="2014" name="Int. J. Syst. Evol. Microbiol.">
        <title>Complete genome sequence of Corynebacterium casei LMG S-19264T (=DSM 44701T), isolated from a smear-ripened cheese.</title>
        <authorList>
            <consortium name="US DOE Joint Genome Institute (JGI-PGF)"/>
            <person name="Walter F."/>
            <person name="Albersmeier A."/>
            <person name="Kalinowski J."/>
            <person name="Ruckert C."/>
        </authorList>
    </citation>
    <scope>NUCLEOTIDE SEQUENCE</scope>
    <source>
        <strain evidence="14">CGMCC 1.10859</strain>
    </source>
</reference>
<keyword evidence="4" id="KW-0276">Fatty acid metabolism</keyword>
<evidence type="ECO:0000256" key="11">
    <source>
        <dbReference type="PIRSR" id="PIRSR000094-2"/>
    </source>
</evidence>
<evidence type="ECO:0000313" key="15">
    <source>
        <dbReference type="Proteomes" id="UP000634647"/>
    </source>
</evidence>
<feature type="region of interest" description="Disordered" evidence="13">
    <location>
        <begin position="1"/>
        <end position="23"/>
    </location>
</feature>
<dbReference type="EC" id="1.3.1.9" evidence="9"/>
<dbReference type="GO" id="GO:0006633">
    <property type="term" value="P:fatty acid biosynthetic process"/>
    <property type="evidence" value="ECO:0007669"/>
    <property type="project" value="UniProtKB-KW"/>
</dbReference>
<dbReference type="SUPFAM" id="SSF51735">
    <property type="entry name" value="NAD(P)-binding Rossmann-fold domains"/>
    <property type="match status" value="1"/>
</dbReference>
<feature type="binding site" evidence="12">
    <location>
        <position position="44"/>
    </location>
    <ligand>
        <name>NAD(+)</name>
        <dbReference type="ChEBI" id="CHEBI:57540"/>
    </ligand>
</feature>
<comment type="catalytic activity">
    <reaction evidence="8 9">
        <text>a 2,3-saturated acyl-[ACP] + NAD(+) = a (2E)-enoyl-[ACP] + NADH + H(+)</text>
        <dbReference type="Rhea" id="RHEA:10240"/>
        <dbReference type="Rhea" id="RHEA-COMP:9925"/>
        <dbReference type="Rhea" id="RHEA-COMP:9926"/>
        <dbReference type="ChEBI" id="CHEBI:15378"/>
        <dbReference type="ChEBI" id="CHEBI:57540"/>
        <dbReference type="ChEBI" id="CHEBI:57945"/>
        <dbReference type="ChEBI" id="CHEBI:78784"/>
        <dbReference type="ChEBI" id="CHEBI:78785"/>
        <dbReference type="EC" id="1.3.1.9"/>
    </reaction>
</comment>
<evidence type="ECO:0000256" key="12">
    <source>
        <dbReference type="PIRSR" id="PIRSR000094-3"/>
    </source>
</evidence>
<dbReference type="AlphaFoldDB" id="A0AAN4UUZ7"/>
<evidence type="ECO:0000256" key="3">
    <source>
        <dbReference type="ARBA" id="ARBA00022516"/>
    </source>
</evidence>
<feature type="binding site" evidence="12">
    <location>
        <begin position="222"/>
        <end position="226"/>
    </location>
    <ligand>
        <name>NAD(+)</name>
        <dbReference type="ChEBI" id="CHEBI:57540"/>
    </ligand>
</feature>
<sequence>MKKQDHSNGIPSEASGGSARPGFEDCCDPRELLDLTGRKGLVIGIANERSLAWPGALHFRQAGADLAITYVGERARPHVAPLAERVDAPIFLPCDVGHAGELEAVFNAIGETWGRLDFVLHAVGKARPEDLRGRLTDCSAGGFAEAMTVSVHSLIAIARLAEPLMTHGGSLITLSYLGAEKVVEHYNVMGPVKAALESTVRYLAHELGPKGIRVNAISAGPVATRAASGLVGSTDLLAASAKIAPLRRNIDTDDVGLAALLLASDYTAAITGETLHVDAGVHIEGPVGRGQMQGETEPRKKET</sequence>
<evidence type="ECO:0000256" key="1">
    <source>
        <dbReference type="ARBA" id="ARBA00005194"/>
    </source>
</evidence>
<evidence type="ECO:0000313" key="14">
    <source>
        <dbReference type="EMBL" id="GHE05967.1"/>
    </source>
</evidence>
<dbReference type="InterPro" id="IPR002347">
    <property type="entry name" value="SDR_fam"/>
</dbReference>
<dbReference type="PANTHER" id="PTHR43159">
    <property type="entry name" value="ENOYL-[ACYL-CARRIER-PROTEIN] REDUCTASE"/>
    <property type="match status" value="1"/>
</dbReference>
<evidence type="ECO:0000256" key="5">
    <source>
        <dbReference type="ARBA" id="ARBA00023002"/>
    </source>
</evidence>
<dbReference type="NCBIfam" id="NF005717">
    <property type="entry name" value="PRK07533.1"/>
    <property type="match status" value="1"/>
</dbReference>
<dbReference type="InterPro" id="IPR036291">
    <property type="entry name" value="NAD(P)-bd_dom_sf"/>
</dbReference>
<dbReference type="EMBL" id="BNAB01000030">
    <property type="protein sequence ID" value="GHE05967.1"/>
    <property type="molecule type" value="Genomic_DNA"/>
</dbReference>